<dbReference type="HOGENOM" id="CLU_2164292_0_0_1"/>
<reference evidence="2 3" key="1">
    <citation type="journal article" date="2013" name="PLoS Genet.">
        <title>Comparative genome structure, secondary metabolite, and effector coding capacity across Cochliobolus pathogens.</title>
        <authorList>
            <person name="Condon B.J."/>
            <person name="Leng Y."/>
            <person name="Wu D."/>
            <person name="Bushley K.E."/>
            <person name="Ohm R.A."/>
            <person name="Otillar R."/>
            <person name="Martin J."/>
            <person name="Schackwitz W."/>
            <person name="Grimwood J."/>
            <person name="MohdZainudin N."/>
            <person name="Xue C."/>
            <person name="Wang R."/>
            <person name="Manning V.A."/>
            <person name="Dhillon B."/>
            <person name="Tu Z.J."/>
            <person name="Steffenson B.J."/>
            <person name="Salamov A."/>
            <person name="Sun H."/>
            <person name="Lowry S."/>
            <person name="LaButti K."/>
            <person name="Han J."/>
            <person name="Copeland A."/>
            <person name="Lindquist E."/>
            <person name="Barry K."/>
            <person name="Schmutz J."/>
            <person name="Baker S.E."/>
            <person name="Ciuffetti L.M."/>
            <person name="Grigoriev I.V."/>
            <person name="Zhong S."/>
            <person name="Turgeon B.G."/>
        </authorList>
    </citation>
    <scope>NUCLEOTIDE SEQUENCE [LARGE SCALE GENOMIC DNA]</scope>
    <source>
        <strain evidence="2 3">26-R-13</strain>
    </source>
</reference>
<name>W6Y573_COCC2</name>
<gene>
    <name evidence="2" type="ORF">COCCADRAFT_97820</name>
</gene>
<accession>W6Y573</accession>
<dbReference type="AlphaFoldDB" id="W6Y573"/>
<sequence length="111" mass="11731">GQADPQTLEVILSCRLTDCLVAPNHSRLTALLSTRLVPHVLLLPSRVCLPPIVKATPQRPVSPACISSSSSSSSSSSRRLSPLLLSICTSVACLGSNLRRSSPPPLIRYGC</sequence>
<evidence type="ECO:0000256" key="1">
    <source>
        <dbReference type="SAM" id="MobiDB-lite"/>
    </source>
</evidence>
<protein>
    <submittedName>
        <fullName evidence="2">Uncharacterized protein</fullName>
    </submittedName>
</protein>
<feature type="non-terminal residue" evidence="2">
    <location>
        <position position="1"/>
    </location>
</feature>
<evidence type="ECO:0000313" key="2">
    <source>
        <dbReference type="EMBL" id="EUC32785.1"/>
    </source>
</evidence>
<feature type="compositionally biased region" description="Low complexity" evidence="1">
    <location>
        <begin position="67"/>
        <end position="79"/>
    </location>
</feature>
<organism evidence="2 3">
    <name type="scientific">Cochliobolus carbonum (strain 26-R-13)</name>
    <name type="common">Maize leaf spot fungus</name>
    <name type="synonym">Bipolaris zeicola</name>
    <dbReference type="NCBI Taxonomy" id="930089"/>
    <lineage>
        <taxon>Eukaryota</taxon>
        <taxon>Fungi</taxon>
        <taxon>Dikarya</taxon>
        <taxon>Ascomycota</taxon>
        <taxon>Pezizomycotina</taxon>
        <taxon>Dothideomycetes</taxon>
        <taxon>Pleosporomycetidae</taxon>
        <taxon>Pleosporales</taxon>
        <taxon>Pleosporineae</taxon>
        <taxon>Pleosporaceae</taxon>
        <taxon>Bipolaris</taxon>
    </lineage>
</organism>
<dbReference type="EMBL" id="KI964624">
    <property type="protein sequence ID" value="EUC32785.1"/>
    <property type="molecule type" value="Genomic_DNA"/>
</dbReference>
<dbReference type="RefSeq" id="XP_007712891.1">
    <property type="nucleotide sequence ID" value="XM_007714701.1"/>
</dbReference>
<feature type="region of interest" description="Disordered" evidence="1">
    <location>
        <begin position="56"/>
        <end position="79"/>
    </location>
</feature>
<keyword evidence="3" id="KW-1185">Reference proteome</keyword>
<dbReference type="KEGG" id="bze:COCCADRAFT_97820"/>
<dbReference type="Proteomes" id="UP000053841">
    <property type="component" value="Unassembled WGS sequence"/>
</dbReference>
<proteinExistence type="predicted"/>
<evidence type="ECO:0000313" key="3">
    <source>
        <dbReference type="Proteomes" id="UP000053841"/>
    </source>
</evidence>
<dbReference type="GeneID" id="19154453"/>